<evidence type="ECO:0000313" key="2">
    <source>
        <dbReference type="Proteomes" id="UP001341281"/>
    </source>
</evidence>
<dbReference type="Pfam" id="PF07893">
    <property type="entry name" value="DUF1668"/>
    <property type="match status" value="1"/>
</dbReference>
<dbReference type="InterPro" id="IPR012871">
    <property type="entry name" value="DUF1668_ORYSA"/>
</dbReference>
<accession>A0AAQ3UN26</accession>
<evidence type="ECO:0000313" key="1">
    <source>
        <dbReference type="EMBL" id="WVZ95324.1"/>
    </source>
</evidence>
<proteinExistence type="predicted"/>
<dbReference type="Proteomes" id="UP001341281">
    <property type="component" value="Chromosome 09"/>
</dbReference>
<dbReference type="AlphaFoldDB" id="A0AAQ3UN26"/>
<organism evidence="1 2">
    <name type="scientific">Paspalum notatum var. saurae</name>
    <dbReference type="NCBI Taxonomy" id="547442"/>
    <lineage>
        <taxon>Eukaryota</taxon>
        <taxon>Viridiplantae</taxon>
        <taxon>Streptophyta</taxon>
        <taxon>Embryophyta</taxon>
        <taxon>Tracheophyta</taxon>
        <taxon>Spermatophyta</taxon>
        <taxon>Magnoliopsida</taxon>
        <taxon>Liliopsida</taxon>
        <taxon>Poales</taxon>
        <taxon>Poaceae</taxon>
        <taxon>PACMAD clade</taxon>
        <taxon>Panicoideae</taxon>
        <taxon>Andropogonodae</taxon>
        <taxon>Paspaleae</taxon>
        <taxon>Paspalinae</taxon>
        <taxon>Paspalum</taxon>
    </lineage>
</organism>
<keyword evidence="2" id="KW-1185">Reference proteome</keyword>
<reference evidence="1 2" key="1">
    <citation type="submission" date="2024-02" db="EMBL/GenBank/DDBJ databases">
        <title>High-quality chromosome-scale genome assembly of Pensacola bahiagrass (Paspalum notatum Flugge var. saurae).</title>
        <authorList>
            <person name="Vega J.M."/>
            <person name="Podio M."/>
            <person name="Orjuela J."/>
            <person name="Siena L.A."/>
            <person name="Pessino S.C."/>
            <person name="Combes M.C."/>
            <person name="Mariac C."/>
            <person name="Albertini E."/>
            <person name="Pupilli F."/>
            <person name="Ortiz J.P.A."/>
            <person name="Leblanc O."/>
        </authorList>
    </citation>
    <scope>NUCLEOTIDE SEQUENCE [LARGE SCALE GENOMIC DNA]</scope>
    <source>
        <strain evidence="1">R1</strain>
        <tissue evidence="1">Leaf</tissue>
    </source>
</reference>
<sequence>MSLLRRFLYLVGDDFAESSYSLRRIDMSRFFFPPSSSSEGVPTPLDRTGGAGATCPQSTLDARSGLVDFVLFKNKGHDGENLRVVAIDLDGGTLVCDPSAPPVVEPLTFPAAPKLMPFSLTVGDRLYVLDAFSDEPDSSFEALYRSHVRSRFYTEWCWQPLPAPPYVHGRRNDDTSSSRYVKSCAVVAGTDILVSSRGGRTYRFDTVESAWTVAGDWPLPFSGLAEYVPEHRLWFGLSSSGQPRAPAIGVGGDDDGSACGPRLLEGPPPAWRLVRSYAVHLGYSKFCIARFFEIGKRHLQVVCPDDTRMAFETEDLQLVLTGVEVESCGQELRVVKHKSGRYKLTVDGEYSNF</sequence>
<protein>
    <submittedName>
        <fullName evidence="1">Uncharacterized protein</fullName>
    </submittedName>
</protein>
<dbReference type="PANTHER" id="PTHR33085:SF88">
    <property type="entry name" value="OS08G0165000 PROTEIN"/>
    <property type="match status" value="1"/>
</dbReference>
<dbReference type="PANTHER" id="PTHR33085">
    <property type="entry name" value="OS12G0113100 PROTEIN-RELATED"/>
    <property type="match status" value="1"/>
</dbReference>
<dbReference type="EMBL" id="CP144753">
    <property type="protein sequence ID" value="WVZ95324.1"/>
    <property type="molecule type" value="Genomic_DNA"/>
</dbReference>
<gene>
    <name evidence="1" type="ORF">U9M48_041106</name>
</gene>
<name>A0AAQ3UN26_PASNO</name>